<comment type="caution">
    <text evidence="1">The sequence shown here is derived from an EMBL/GenBank/DDBJ whole genome shotgun (WGS) entry which is preliminary data.</text>
</comment>
<protein>
    <submittedName>
        <fullName evidence="1">Alpha-glucosidase 2</fullName>
    </submittedName>
</protein>
<sequence length="132" mass="15099">MLEERFWSLSSLMMMVTRPLLDDQFDTVSSQSICIAIVSTRLEKGKKKLGKAAVNCQQLEGEKVLRLCKMLKRFLNIKEYRFKSKTPIELKGACWTGGIQWLLGKIEINGYDGYIGVEYRSAVCTEEYSVSE</sequence>
<dbReference type="AlphaFoldDB" id="A0A5A7V5Y5"/>
<dbReference type="STRING" id="1194695.A0A5A7V5Y5"/>
<proteinExistence type="predicted"/>
<dbReference type="EMBL" id="SSTE01002358">
    <property type="protein sequence ID" value="KAA0063503.1"/>
    <property type="molecule type" value="Genomic_DNA"/>
</dbReference>
<evidence type="ECO:0000313" key="3">
    <source>
        <dbReference type="Proteomes" id="UP000321393"/>
    </source>
</evidence>
<dbReference type="Proteomes" id="UP000321947">
    <property type="component" value="Unassembled WGS sequence"/>
</dbReference>
<evidence type="ECO:0000313" key="1">
    <source>
        <dbReference type="EMBL" id="KAA0063503.1"/>
    </source>
</evidence>
<evidence type="ECO:0000313" key="2">
    <source>
        <dbReference type="EMBL" id="TYJ97830.1"/>
    </source>
</evidence>
<evidence type="ECO:0000313" key="4">
    <source>
        <dbReference type="Proteomes" id="UP000321947"/>
    </source>
</evidence>
<organism evidence="1 3">
    <name type="scientific">Cucumis melo var. makuwa</name>
    <name type="common">Oriental melon</name>
    <dbReference type="NCBI Taxonomy" id="1194695"/>
    <lineage>
        <taxon>Eukaryota</taxon>
        <taxon>Viridiplantae</taxon>
        <taxon>Streptophyta</taxon>
        <taxon>Embryophyta</taxon>
        <taxon>Tracheophyta</taxon>
        <taxon>Spermatophyta</taxon>
        <taxon>Magnoliopsida</taxon>
        <taxon>eudicotyledons</taxon>
        <taxon>Gunneridae</taxon>
        <taxon>Pentapetalae</taxon>
        <taxon>rosids</taxon>
        <taxon>fabids</taxon>
        <taxon>Cucurbitales</taxon>
        <taxon>Cucurbitaceae</taxon>
        <taxon>Benincaseae</taxon>
        <taxon>Cucumis</taxon>
    </lineage>
</organism>
<dbReference type="Proteomes" id="UP000321393">
    <property type="component" value="Unassembled WGS sequence"/>
</dbReference>
<accession>A0A5A7V5Y5</accession>
<gene>
    <name evidence="2" type="ORF">E5676_scaffold285G00400</name>
    <name evidence="1" type="ORF">E6C27_scaffold329G00070</name>
</gene>
<name>A0A5A7V5Y5_CUCMM</name>
<reference evidence="3 4" key="1">
    <citation type="submission" date="2019-08" db="EMBL/GenBank/DDBJ databases">
        <title>Draft genome sequences of two oriental melons (Cucumis melo L. var makuwa).</title>
        <authorList>
            <person name="Kwon S.-Y."/>
        </authorList>
    </citation>
    <scope>NUCLEOTIDE SEQUENCE [LARGE SCALE GENOMIC DNA]</scope>
    <source>
        <strain evidence="4">cv. Chang Bougi</strain>
        <strain evidence="3">cv. SW 3</strain>
        <tissue evidence="1">Leaf</tissue>
    </source>
</reference>
<dbReference type="EMBL" id="SSTD01018577">
    <property type="protein sequence ID" value="TYJ97830.1"/>
    <property type="molecule type" value="Genomic_DNA"/>
</dbReference>